<dbReference type="GO" id="GO:0005737">
    <property type="term" value="C:cytoplasm"/>
    <property type="evidence" value="ECO:0007669"/>
    <property type="project" value="UniProtKB-SubCell"/>
</dbReference>
<evidence type="ECO:0000256" key="8">
    <source>
        <dbReference type="RuleBase" id="RU004135"/>
    </source>
</evidence>
<dbReference type="Proteomes" id="UP000219020">
    <property type="component" value="Unassembled WGS sequence"/>
</dbReference>
<evidence type="ECO:0000313" key="13">
    <source>
        <dbReference type="Proteomes" id="UP000219020"/>
    </source>
</evidence>
<gene>
    <name evidence="7" type="primary">murE</name>
    <name evidence="12" type="ORF">BTN49_0963</name>
</gene>
<evidence type="ECO:0000256" key="3">
    <source>
        <dbReference type="ARBA" id="ARBA00022960"/>
    </source>
</evidence>
<dbReference type="InterPro" id="IPR005761">
    <property type="entry name" value="UDP-N-AcMur-Glu-dNH2Pim_ligase"/>
</dbReference>
<dbReference type="NCBIfam" id="TIGR01085">
    <property type="entry name" value="murE"/>
    <property type="match status" value="1"/>
</dbReference>
<evidence type="ECO:0000256" key="1">
    <source>
        <dbReference type="ARBA" id="ARBA00005898"/>
    </source>
</evidence>
<dbReference type="GeneID" id="66951298"/>
<dbReference type="SUPFAM" id="SSF53244">
    <property type="entry name" value="MurD-like peptide ligases, peptide-binding domain"/>
    <property type="match status" value="1"/>
</dbReference>
<dbReference type="InterPro" id="IPR036565">
    <property type="entry name" value="Mur-like_cat_sf"/>
</dbReference>
<dbReference type="RefSeq" id="WP_097356099.1">
    <property type="nucleotide sequence ID" value="NZ_CAWNJE010000019.1"/>
</dbReference>
<feature type="modified residue" description="N6-carboxylysine" evidence="7">
    <location>
        <position position="225"/>
    </location>
</feature>
<dbReference type="Gene3D" id="3.40.1390.10">
    <property type="entry name" value="MurE/MurF, N-terminal domain"/>
    <property type="match status" value="1"/>
</dbReference>
<dbReference type="GO" id="GO:0005524">
    <property type="term" value="F:ATP binding"/>
    <property type="evidence" value="ECO:0007669"/>
    <property type="project" value="UniProtKB-UniRule"/>
</dbReference>
<dbReference type="EMBL" id="NBYY01000010">
    <property type="protein sequence ID" value="PCS23366.1"/>
    <property type="molecule type" value="Genomic_DNA"/>
</dbReference>
<dbReference type="Gene3D" id="3.40.1190.10">
    <property type="entry name" value="Mur-like, catalytic domain"/>
    <property type="match status" value="1"/>
</dbReference>
<dbReference type="GO" id="GO:0000287">
    <property type="term" value="F:magnesium ion binding"/>
    <property type="evidence" value="ECO:0007669"/>
    <property type="project" value="UniProtKB-UniRule"/>
</dbReference>
<dbReference type="AlphaFoldDB" id="A0A2A5T5F0"/>
<reference evidence="13" key="1">
    <citation type="submission" date="2017-04" db="EMBL/GenBank/DDBJ databases">
        <title>Genome evolution of the luminous symbionts of deep sea anglerfish.</title>
        <authorList>
            <person name="Hendry T.A."/>
        </authorList>
    </citation>
    <scope>NUCLEOTIDE SEQUENCE [LARGE SCALE GENOMIC DNA]</scope>
</reference>
<name>A0A2A5T5F0_9GAMM</name>
<evidence type="ECO:0000256" key="4">
    <source>
        <dbReference type="ARBA" id="ARBA00022984"/>
    </source>
</evidence>
<dbReference type="Gene3D" id="3.90.190.20">
    <property type="entry name" value="Mur ligase, C-terminal domain"/>
    <property type="match status" value="1"/>
</dbReference>
<dbReference type="SUPFAM" id="SSF53623">
    <property type="entry name" value="MurD-like peptide ligases, catalytic domain"/>
    <property type="match status" value="1"/>
</dbReference>
<evidence type="ECO:0000256" key="2">
    <source>
        <dbReference type="ARBA" id="ARBA00022618"/>
    </source>
</evidence>
<dbReference type="Pfam" id="PF02875">
    <property type="entry name" value="Mur_ligase_C"/>
    <property type="match status" value="1"/>
</dbReference>
<keyword evidence="7 12" id="KW-0436">Ligase</keyword>
<feature type="short sequence motif" description="Meso-diaminopimelate recognition motif" evidence="7">
    <location>
        <begin position="414"/>
        <end position="417"/>
    </location>
</feature>
<keyword evidence="7" id="KW-0547">Nucleotide-binding</keyword>
<keyword evidence="7" id="KW-0460">Magnesium</keyword>
<dbReference type="InterPro" id="IPR000713">
    <property type="entry name" value="Mur_ligase_N"/>
</dbReference>
<feature type="binding site" evidence="7">
    <location>
        <begin position="158"/>
        <end position="159"/>
    </location>
    <ligand>
        <name>UDP-N-acetyl-alpha-D-muramoyl-L-alanyl-D-glutamate</name>
        <dbReference type="ChEBI" id="CHEBI:83900"/>
    </ligand>
</feature>
<keyword evidence="7" id="KW-0067">ATP-binding</keyword>
<feature type="binding site" evidence="7">
    <location>
        <position position="191"/>
    </location>
    <ligand>
        <name>UDP-N-acetyl-alpha-D-muramoyl-L-alanyl-D-glutamate</name>
        <dbReference type="ChEBI" id="CHEBI:83900"/>
    </ligand>
</feature>
<dbReference type="InterPro" id="IPR004101">
    <property type="entry name" value="Mur_ligase_C"/>
</dbReference>
<feature type="binding site" evidence="7">
    <location>
        <position position="465"/>
    </location>
    <ligand>
        <name>meso-2,6-diaminopimelate</name>
        <dbReference type="ChEBI" id="CHEBI:57791"/>
    </ligand>
</feature>
<keyword evidence="6 7" id="KW-0961">Cell wall biogenesis/degradation</keyword>
<dbReference type="GO" id="GO:0051301">
    <property type="term" value="P:cell division"/>
    <property type="evidence" value="ECO:0007669"/>
    <property type="project" value="UniProtKB-KW"/>
</dbReference>
<feature type="binding site" evidence="7">
    <location>
        <position position="185"/>
    </location>
    <ligand>
        <name>UDP-N-acetyl-alpha-D-muramoyl-L-alanyl-D-glutamate</name>
        <dbReference type="ChEBI" id="CHEBI:83900"/>
    </ligand>
</feature>
<dbReference type="InterPro" id="IPR035911">
    <property type="entry name" value="MurE/MurF_N"/>
</dbReference>
<feature type="domain" description="Mur ligase central" evidence="11">
    <location>
        <begin position="114"/>
        <end position="318"/>
    </location>
</feature>
<dbReference type="GO" id="GO:0009252">
    <property type="term" value="P:peptidoglycan biosynthetic process"/>
    <property type="evidence" value="ECO:0007669"/>
    <property type="project" value="UniProtKB-UniRule"/>
</dbReference>
<keyword evidence="13" id="KW-1185">Reference proteome</keyword>
<dbReference type="Pfam" id="PF08245">
    <property type="entry name" value="Mur_ligase_M"/>
    <property type="match status" value="1"/>
</dbReference>
<dbReference type="PANTHER" id="PTHR23135">
    <property type="entry name" value="MUR LIGASE FAMILY MEMBER"/>
    <property type="match status" value="1"/>
</dbReference>
<evidence type="ECO:0000256" key="5">
    <source>
        <dbReference type="ARBA" id="ARBA00023306"/>
    </source>
</evidence>
<feature type="domain" description="Mur ligase C-terminal" evidence="10">
    <location>
        <begin position="341"/>
        <end position="467"/>
    </location>
</feature>
<comment type="function">
    <text evidence="7">Catalyzes the addition of meso-diaminopimelic acid to the nucleotide precursor UDP-N-acetylmuramoyl-L-alanyl-D-glutamate (UMAG) in the biosynthesis of bacterial cell-wall peptidoglycan.</text>
</comment>
<dbReference type="EC" id="6.3.2.13" evidence="7"/>
<dbReference type="Pfam" id="PF01225">
    <property type="entry name" value="Mur_ligase"/>
    <property type="match status" value="1"/>
</dbReference>
<keyword evidence="2 7" id="KW-0132">Cell division</keyword>
<comment type="caution">
    <text evidence="7">Lacks conserved residue(s) required for the propagation of feature annotation.</text>
</comment>
<proteinExistence type="inferred from homology"/>
<comment type="similarity">
    <text evidence="1 7">Belongs to the MurCDEF family. MurE subfamily.</text>
</comment>
<comment type="cofactor">
    <cofactor evidence="7">
        <name>Mg(2+)</name>
        <dbReference type="ChEBI" id="CHEBI:18420"/>
    </cofactor>
</comment>
<feature type="binding site" evidence="7">
    <location>
        <position position="27"/>
    </location>
    <ligand>
        <name>UDP-N-acetyl-alpha-D-muramoyl-L-alanyl-D-glutamate</name>
        <dbReference type="ChEBI" id="CHEBI:83900"/>
    </ligand>
</feature>
<comment type="catalytic activity">
    <reaction evidence="7">
        <text>UDP-N-acetyl-alpha-D-muramoyl-L-alanyl-D-glutamate + meso-2,6-diaminopimelate + ATP = UDP-N-acetyl-alpha-D-muramoyl-L-alanyl-gamma-D-glutamyl-meso-2,6-diaminopimelate + ADP + phosphate + H(+)</text>
        <dbReference type="Rhea" id="RHEA:23676"/>
        <dbReference type="ChEBI" id="CHEBI:15378"/>
        <dbReference type="ChEBI" id="CHEBI:30616"/>
        <dbReference type="ChEBI" id="CHEBI:43474"/>
        <dbReference type="ChEBI" id="CHEBI:57791"/>
        <dbReference type="ChEBI" id="CHEBI:83900"/>
        <dbReference type="ChEBI" id="CHEBI:83905"/>
        <dbReference type="ChEBI" id="CHEBI:456216"/>
        <dbReference type="EC" id="6.3.2.13"/>
    </reaction>
</comment>
<evidence type="ECO:0000259" key="11">
    <source>
        <dbReference type="Pfam" id="PF08245"/>
    </source>
</evidence>
<keyword evidence="4 7" id="KW-0573">Peptidoglycan synthesis</keyword>
<comment type="PTM">
    <text evidence="7">Carboxylation is probably crucial for Mg(2+) binding and, consequently, for the gamma-phosphate positioning of ATP.</text>
</comment>
<evidence type="ECO:0000259" key="10">
    <source>
        <dbReference type="Pfam" id="PF02875"/>
    </source>
</evidence>
<sequence length="493" mass="53977">MHEISFNELMAPWLEYVPEKKITGLKLDNRQIELGDVFIAIQGHSLDARIFIADAISAGAAAVIADEGDTGGQFGVTMHDTVPVVTFPDLKSNLSEIAARFYQLPSQRMMMIGVTGTNGKTTVSQLIAQWIDLMGGYTAVMGTTGNGFLTELRPSLNTTASAVDIQQQLASFQHLGATHIAMEVSSHGLVQDRVKAVTFDVAIFTNLSRDHLDYHGSMEAYAEAKFRLFTKFGSPVFVMNADDGVGAQWLESIPEAIAVSLSEEGVKAYSGRKLWLTSVNYTISGVTVEFASDWGAGKFRAPLVGEFNVMNLLLSLATLLGIGYDKSALVNVAQQLRTVNGRMEVFYRADKPLLVVDYAHTPSALGKALTALRRHCEGQLWCIFGCGGDRDTGKRPMMAKISETLADKVILTDDNPRSELPQSIVADMLKGMHSPEKAIVLHNRVQACHYAFENAFENDVILVAGKGHEDYQVLISETIAYSDRETVRKLLEF</sequence>
<evidence type="ECO:0000313" key="12">
    <source>
        <dbReference type="EMBL" id="PCS23366.1"/>
    </source>
</evidence>
<dbReference type="InterPro" id="IPR036615">
    <property type="entry name" value="Mur_ligase_C_dom_sf"/>
</dbReference>
<feature type="binding site" evidence="7">
    <location>
        <position position="193"/>
    </location>
    <ligand>
        <name>UDP-N-acetyl-alpha-D-muramoyl-L-alanyl-D-glutamate</name>
        <dbReference type="ChEBI" id="CHEBI:83900"/>
    </ligand>
</feature>
<dbReference type="UniPathway" id="UPA00219"/>
<dbReference type="GO" id="GO:0071555">
    <property type="term" value="P:cell wall organization"/>
    <property type="evidence" value="ECO:0007669"/>
    <property type="project" value="UniProtKB-KW"/>
</dbReference>
<feature type="binding site" evidence="7">
    <location>
        <position position="469"/>
    </location>
    <ligand>
        <name>meso-2,6-diaminopimelate</name>
        <dbReference type="ChEBI" id="CHEBI:57791"/>
    </ligand>
</feature>
<dbReference type="GO" id="GO:0008765">
    <property type="term" value="F:UDP-N-acetylmuramoylalanyl-D-glutamate-2,6-diaminopimelate ligase activity"/>
    <property type="evidence" value="ECO:0007669"/>
    <property type="project" value="UniProtKB-UniRule"/>
</dbReference>
<organism evidence="12 13">
    <name type="scientific">Candidatus Enterovibrio escicola</name>
    <dbReference type="NCBI Taxonomy" id="1927127"/>
    <lineage>
        <taxon>Bacteria</taxon>
        <taxon>Pseudomonadati</taxon>
        <taxon>Pseudomonadota</taxon>
        <taxon>Gammaproteobacteria</taxon>
        <taxon>Vibrionales</taxon>
        <taxon>Vibrionaceae</taxon>
        <taxon>Enterovibrio</taxon>
    </lineage>
</organism>
<feature type="binding site" evidence="7">
    <location>
        <position position="157"/>
    </location>
    <ligand>
        <name>UDP-N-acetyl-alpha-D-muramoyl-L-alanyl-D-glutamate</name>
        <dbReference type="ChEBI" id="CHEBI:83900"/>
    </ligand>
</feature>
<dbReference type="SUPFAM" id="SSF63418">
    <property type="entry name" value="MurE/MurF N-terminal domain"/>
    <property type="match status" value="1"/>
</dbReference>
<evidence type="ECO:0000256" key="7">
    <source>
        <dbReference type="HAMAP-Rule" id="MF_00208"/>
    </source>
</evidence>
<evidence type="ECO:0000259" key="9">
    <source>
        <dbReference type="Pfam" id="PF01225"/>
    </source>
</evidence>
<comment type="subcellular location">
    <subcellularLocation>
        <location evidence="7 8">Cytoplasm</location>
    </subcellularLocation>
</comment>
<dbReference type="NCBIfam" id="NF001126">
    <property type="entry name" value="PRK00139.1-4"/>
    <property type="match status" value="1"/>
</dbReference>
<protein>
    <recommendedName>
        <fullName evidence="7">UDP-N-acetylmuramoyl-L-alanyl-D-glutamate--2,6-diaminopimelate ligase</fullName>
        <ecNumber evidence="7">6.3.2.13</ecNumber>
    </recommendedName>
    <alternativeName>
        <fullName evidence="7">Meso-A2pm-adding enzyme</fullName>
    </alternativeName>
    <alternativeName>
        <fullName evidence="7">Meso-diaminopimelate-adding enzyme</fullName>
    </alternativeName>
    <alternativeName>
        <fullName evidence="7">UDP-MurNAc-L-Ala-D-Glu:meso-diaminopimelate ligase</fullName>
    </alternativeName>
    <alternativeName>
        <fullName evidence="7">UDP-MurNAc-tripeptide synthetase</fullName>
    </alternativeName>
    <alternativeName>
        <fullName evidence="7">UDP-N-acetylmuramyl-tripeptide synthetase</fullName>
    </alternativeName>
</protein>
<feature type="binding site" evidence="7">
    <location>
        <begin position="116"/>
        <end position="122"/>
    </location>
    <ligand>
        <name>ATP</name>
        <dbReference type="ChEBI" id="CHEBI:30616"/>
    </ligand>
</feature>
<feature type="domain" description="Mur ligase N-terminal catalytic" evidence="9">
    <location>
        <begin position="21"/>
        <end position="102"/>
    </location>
</feature>
<keyword evidence="3 7" id="KW-0133">Cell shape</keyword>
<keyword evidence="7" id="KW-0963">Cytoplasm</keyword>
<dbReference type="GO" id="GO:0008360">
    <property type="term" value="P:regulation of cell shape"/>
    <property type="evidence" value="ECO:0007669"/>
    <property type="project" value="UniProtKB-KW"/>
</dbReference>
<dbReference type="InterPro" id="IPR013221">
    <property type="entry name" value="Mur_ligase_cen"/>
</dbReference>
<dbReference type="HAMAP" id="MF_00208">
    <property type="entry name" value="MurE"/>
    <property type="match status" value="1"/>
</dbReference>
<keyword evidence="5 7" id="KW-0131">Cell cycle</keyword>
<dbReference type="PANTHER" id="PTHR23135:SF4">
    <property type="entry name" value="UDP-N-ACETYLMURAMOYL-L-ALANYL-D-GLUTAMATE--2,6-DIAMINOPIMELATE LIGASE MURE HOMOLOG, CHLOROPLASTIC"/>
    <property type="match status" value="1"/>
</dbReference>
<dbReference type="NCBIfam" id="NF001123">
    <property type="entry name" value="PRK00139.1-1"/>
    <property type="match status" value="1"/>
</dbReference>
<accession>A0A2A5T5F0</accession>
<feature type="binding site" evidence="7">
    <location>
        <position position="390"/>
    </location>
    <ligand>
        <name>meso-2,6-diaminopimelate</name>
        <dbReference type="ChEBI" id="CHEBI:57791"/>
    </ligand>
</feature>
<feature type="binding site" evidence="7">
    <location>
        <begin position="414"/>
        <end position="417"/>
    </location>
    <ligand>
        <name>meso-2,6-diaminopimelate</name>
        <dbReference type="ChEBI" id="CHEBI:57791"/>
    </ligand>
</feature>
<comment type="pathway">
    <text evidence="7 8">Cell wall biogenesis; peptidoglycan biosynthesis.</text>
</comment>
<comment type="caution">
    <text evidence="12">The sequence shown here is derived from an EMBL/GenBank/DDBJ whole genome shotgun (WGS) entry which is preliminary data.</text>
</comment>
<evidence type="ECO:0000256" key="6">
    <source>
        <dbReference type="ARBA" id="ARBA00023316"/>
    </source>
</evidence>